<comment type="caution">
    <text evidence="1">The sequence shown here is derived from an EMBL/GenBank/DDBJ whole genome shotgun (WGS) entry which is preliminary data.</text>
</comment>
<sequence>MTLSGEDGSEAGIMDVDLRLVGRKRPTFAMHYPRSPAPVDCSAEQPVPKPVPSVVEGCQMLIAIPVCETAFALAVVINATVLGLAASESVVAGYHGVFDVLDNVIVSVYAIELLIRFTAASSCRKTSRWDCEVSPWCCSLSAIPSC</sequence>
<accession>A0ABT3SLX5</accession>
<gene>
    <name evidence="1" type="ORF">ORI27_27950</name>
</gene>
<protein>
    <submittedName>
        <fullName evidence="1">Uncharacterized protein</fullName>
    </submittedName>
</protein>
<name>A0ABT3SLX5_9MYCO</name>
<proteinExistence type="predicted"/>
<dbReference type="EMBL" id="JAPJDO010000041">
    <property type="protein sequence ID" value="MCX2940531.1"/>
    <property type="molecule type" value="Genomic_DNA"/>
</dbReference>
<evidence type="ECO:0000313" key="2">
    <source>
        <dbReference type="Proteomes" id="UP001300745"/>
    </source>
</evidence>
<reference evidence="1 2" key="1">
    <citation type="submission" date="2022-11" db="EMBL/GenBank/DDBJ databases">
        <title>Mycobacterium sp. nov.</title>
        <authorList>
            <person name="Papic B."/>
            <person name="Spicic S."/>
            <person name="Duvnjak S."/>
        </authorList>
    </citation>
    <scope>NUCLEOTIDE SEQUENCE [LARGE SCALE GENOMIC DNA]</scope>
    <source>
        <strain evidence="1 2">CVI_P4</strain>
    </source>
</reference>
<keyword evidence="2" id="KW-1185">Reference proteome</keyword>
<dbReference type="Gene3D" id="1.10.287.70">
    <property type="match status" value="1"/>
</dbReference>
<dbReference type="RefSeq" id="WP_266000376.1">
    <property type="nucleotide sequence ID" value="NZ_JAPJDN010000041.1"/>
</dbReference>
<organism evidence="1 2">
    <name type="scientific">Mycobacterium pinniadriaticum</name>
    <dbReference type="NCBI Taxonomy" id="2994102"/>
    <lineage>
        <taxon>Bacteria</taxon>
        <taxon>Bacillati</taxon>
        <taxon>Actinomycetota</taxon>
        <taxon>Actinomycetes</taxon>
        <taxon>Mycobacteriales</taxon>
        <taxon>Mycobacteriaceae</taxon>
        <taxon>Mycobacterium</taxon>
    </lineage>
</organism>
<dbReference type="Proteomes" id="UP001300745">
    <property type="component" value="Unassembled WGS sequence"/>
</dbReference>
<evidence type="ECO:0000313" key="1">
    <source>
        <dbReference type="EMBL" id="MCX2940531.1"/>
    </source>
</evidence>